<evidence type="ECO:0000313" key="2">
    <source>
        <dbReference type="Proteomes" id="UP000294901"/>
    </source>
</evidence>
<dbReference type="NCBIfam" id="NF040588">
    <property type="entry name" value="FxsC_Nterm"/>
    <property type="match status" value="1"/>
</dbReference>
<proteinExistence type="predicted"/>
<dbReference type="InterPro" id="IPR047603">
    <property type="entry name" value="FxsC_N"/>
</dbReference>
<evidence type="ECO:0000313" key="1">
    <source>
        <dbReference type="EMBL" id="TDO32048.1"/>
    </source>
</evidence>
<sequence length="241" mass="27392">MEVAITWLTERPVAEDAGKSEAAGHDDPSAPVFFLSYWRPDPAKHGAGQPREPNRFVMQFFDELSENVNNLIGSMPGRDPGFLDVARGGGELWERQLLHAAGTCQVFICLLSTPYLTGSQWCAREWDLFTRREVRPRHSLAQPYETAVVPVLWTPLSTPLPPVVSDVNLFVPTRLRDDYRAEYQAEGLLGLLRTGQRLVFDTVVWRIAQRVVDIRHNYWVEPLHLPGSGELRTDFERRADV</sequence>
<dbReference type="Proteomes" id="UP000294901">
    <property type="component" value="Unassembled WGS sequence"/>
</dbReference>
<dbReference type="OrthoDB" id="9150238at2"/>
<organism evidence="1 2">
    <name type="scientific">Paractinoplanes brasiliensis</name>
    <dbReference type="NCBI Taxonomy" id="52695"/>
    <lineage>
        <taxon>Bacteria</taxon>
        <taxon>Bacillati</taxon>
        <taxon>Actinomycetota</taxon>
        <taxon>Actinomycetes</taxon>
        <taxon>Micromonosporales</taxon>
        <taxon>Micromonosporaceae</taxon>
        <taxon>Paractinoplanes</taxon>
    </lineage>
</organism>
<keyword evidence="2" id="KW-1185">Reference proteome</keyword>
<dbReference type="AlphaFoldDB" id="A0A4V3C622"/>
<reference evidence="1 2" key="1">
    <citation type="submission" date="2019-03" db="EMBL/GenBank/DDBJ databases">
        <title>Sequencing the genomes of 1000 actinobacteria strains.</title>
        <authorList>
            <person name="Klenk H.-P."/>
        </authorList>
    </citation>
    <scope>NUCLEOTIDE SEQUENCE [LARGE SCALE GENOMIC DNA]</scope>
    <source>
        <strain evidence="1 2">DSM 43805</strain>
    </source>
</reference>
<comment type="caution">
    <text evidence="1">The sequence shown here is derived from an EMBL/GenBank/DDBJ whole genome shotgun (WGS) entry which is preliminary data.</text>
</comment>
<dbReference type="SUPFAM" id="SSF52200">
    <property type="entry name" value="Toll/Interleukin receptor TIR domain"/>
    <property type="match status" value="1"/>
</dbReference>
<dbReference type="Gene3D" id="3.40.50.10140">
    <property type="entry name" value="Toll/interleukin-1 receptor homology (TIR) domain"/>
    <property type="match status" value="1"/>
</dbReference>
<gene>
    <name evidence="1" type="ORF">C8E87_7490</name>
</gene>
<dbReference type="EMBL" id="SNWR01000002">
    <property type="protein sequence ID" value="TDO32048.1"/>
    <property type="molecule type" value="Genomic_DNA"/>
</dbReference>
<name>A0A4V3C622_9ACTN</name>
<protein>
    <submittedName>
        <fullName evidence="1">TIR domain-containing protein</fullName>
    </submittedName>
</protein>
<dbReference type="InterPro" id="IPR035897">
    <property type="entry name" value="Toll_tir_struct_dom_sf"/>
</dbReference>
<accession>A0A4V3C622</accession>